<sequence>DTSLRGDGKQYSVKEPLAPVTLWNSIFIYVSFDTDSCAQEVGDTIYLLNFQGVDYLHVEQWRRSFVSSQQLVYCQHLETEVGQSKCDVFFWGTRR</sequence>
<dbReference type="Proteomes" id="UP001054945">
    <property type="component" value="Unassembled WGS sequence"/>
</dbReference>
<name>A0AAV4RM67_CAEEX</name>
<reference evidence="1 2" key="1">
    <citation type="submission" date="2021-06" db="EMBL/GenBank/DDBJ databases">
        <title>Caerostris extrusa draft genome.</title>
        <authorList>
            <person name="Kono N."/>
            <person name="Arakawa K."/>
        </authorList>
    </citation>
    <scope>NUCLEOTIDE SEQUENCE [LARGE SCALE GENOMIC DNA]</scope>
</reference>
<comment type="caution">
    <text evidence="1">The sequence shown here is derived from an EMBL/GenBank/DDBJ whole genome shotgun (WGS) entry which is preliminary data.</text>
</comment>
<protein>
    <submittedName>
        <fullName evidence="1">Uncharacterized protein</fullName>
    </submittedName>
</protein>
<evidence type="ECO:0000313" key="2">
    <source>
        <dbReference type="Proteomes" id="UP001054945"/>
    </source>
</evidence>
<proteinExistence type="predicted"/>
<accession>A0AAV4RM67</accession>
<organism evidence="1 2">
    <name type="scientific">Caerostris extrusa</name>
    <name type="common">Bark spider</name>
    <name type="synonym">Caerostris bankana</name>
    <dbReference type="NCBI Taxonomy" id="172846"/>
    <lineage>
        <taxon>Eukaryota</taxon>
        <taxon>Metazoa</taxon>
        <taxon>Ecdysozoa</taxon>
        <taxon>Arthropoda</taxon>
        <taxon>Chelicerata</taxon>
        <taxon>Arachnida</taxon>
        <taxon>Araneae</taxon>
        <taxon>Araneomorphae</taxon>
        <taxon>Entelegynae</taxon>
        <taxon>Araneoidea</taxon>
        <taxon>Araneidae</taxon>
        <taxon>Caerostris</taxon>
    </lineage>
</organism>
<dbReference type="EMBL" id="BPLR01007965">
    <property type="protein sequence ID" value="GIY21123.1"/>
    <property type="molecule type" value="Genomic_DNA"/>
</dbReference>
<keyword evidence="2" id="KW-1185">Reference proteome</keyword>
<gene>
    <name evidence="1" type="ORF">CEXT_488471</name>
</gene>
<feature type="non-terminal residue" evidence="1">
    <location>
        <position position="1"/>
    </location>
</feature>
<evidence type="ECO:0000313" key="1">
    <source>
        <dbReference type="EMBL" id="GIY21123.1"/>
    </source>
</evidence>
<dbReference type="AlphaFoldDB" id="A0AAV4RM67"/>